<organism evidence="1 2">
    <name type="scientific">Exocentrus adspersus</name>
    <dbReference type="NCBI Taxonomy" id="1586481"/>
    <lineage>
        <taxon>Eukaryota</taxon>
        <taxon>Metazoa</taxon>
        <taxon>Ecdysozoa</taxon>
        <taxon>Arthropoda</taxon>
        <taxon>Hexapoda</taxon>
        <taxon>Insecta</taxon>
        <taxon>Pterygota</taxon>
        <taxon>Neoptera</taxon>
        <taxon>Endopterygota</taxon>
        <taxon>Coleoptera</taxon>
        <taxon>Polyphaga</taxon>
        <taxon>Cucujiformia</taxon>
        <taxon>Chrysomeloidea</taxon>
        <taxon>Cerambycidae</taxon>
        <taxon>Lamiinae</taxon>
        <taxon>Acanthocinini</taxon>
        <taxon>Exocentrus</taxon>
    </lineage>
</organism>
<evidence type="ECO:0008006" key="3">
    <source>
        <dbReference type="Google" id="ProtNLM"/>
    </source>
</evidence>
<name>A0AAV8V968_9CUCU</name>
<comment type="caution">
    <text evidence="1">The sequence shown here is derived from an EMBL/GenBank/DDBJ whole genome shotgun (WGS) entry which is preliminary data.</text>
</comment>
<proteinExistence type="predicted"/>
<gene>
    <name evidence="1" type="ORF">NQ315_016036</name>
</gene>
<sequence>MPFKWIKKTNRLPVSPDRMKQAVKEVVDENCRLRTTANKYGIDKMTLRRYVMKYKKSRDNPGEISYLPNYKTRQIFSDSQEKLLTEYLLTSSNMNNYGLTTKETRELAYIFSKENNIDVPDNWNKKNMATYDWLRGFMSRNSNLALRKPEPTSLSRSTAFNRHTVQEFSNLLRCVLESNQYGPEAI</sequence>
<evidence type="ECO:0000313" key="1">
    <source>
        <dbReference type="EMBL" id="KAJ8910658.1"/>
    </source>
</evidence>
<reference evidence="1 2" key="1">
    <citation type="journal article" date="2023" name="Insect Mol. Biol.">
        <title>Genome sequencing provides insights into the evolution of gene families encoding plant cell wall-degrading enzymes in longhorned beetles.</title>
        <authorList>
            <person name="Shin N.R."/>
            <person name="Okamura Y."/>
            <person name="Kirsch R."/>
            <person name="Pauchet Y."/>
        </authorList>
    </citation>
    <scope>NUCLEOTIDE SEQUENCE [LARGE SCALE GENOMIC DNA]</scope>
    <source>
        <strain evidence="1">EAD_L_NR</strain>
    </source>
</reference>
<protein>
    <recommendedName>
        <fullName evidence="3">HTH psq-type domain-containing protein</fullName>
    </recommendedName>
</protein>
<dbReference type="AlphaFoldDB" id="A0AAV8V968"/>
<dbReference type="EMBL" id="JANEYG010000264">
    <property type="protein sequence ID" value="KAJ8910658.1"/>
    <property type="molecule type" value="Genomic_DNA"/>
</dbReference>
<evidence type="ECO:0000313" key="2">
    <source>
        <dbReference type="Proteomes" id="UP001159042"/>
    </source>
</evidence>
<accession>A0AAV8V968</accession>
<keyword evidence="2" id="KW-1185">Reference proteome</keyword>
<dbReference type="Proteomes" id="UP001159042">
    <property type="component" value="Unassembled WGS sequence"/>
</dbReference>